<feature type="compositionally biased region" description="Low complexity" evidence="1">
    <location>
        <begin position="186"/>
        <end position="210"/>
    </location>
</feature>
<feature type="signal peptide" evidence="2">
    <location>
        <begin position="1"/>
        <end position="29"/>
    </location>
</feature>
<evidence type="ECO:0000313" key="6">
    <source>
        <dbReference type="Proteomes" id="UP000637423"/>
    </source>
</evidence>
<evidence type="ECO:0000256" key="1">
    <source>
        <dbReference type="SAM" id="MobiDB-lite"/>
    </source>
</evidence>
<reference evidence="5" key="1">
    <citation type="journal article" date="2014" name="Int. J. Syst. Evol. Microbiol.">
        <title>Complete genome sequence of Corynebacterium casei LMG S-19264T (=DSM 44701T), isolated from a smear-ripened cheese.</title>
        <authorList>
            <consortium name="US DOE Joint Genome Institute (JGI-PGF)"/>
            <person name="Walter F."/>
            <person name="Albersmeier A."/>
            <person name="Kalinowski J."/>
            <person name="Ruckert C."/>
        </authorList>
    </citation>
    <scope>NUCLEOTIDE SEQUENCE</scope>
    <source>
        <strain evidence="5">CGMCC 1.10998</strain>
    </source>
</reference>
<sequence length="210" mass="21778">MKKSRTSRTSHFSLLLLSAGMLLALDASAQMYKSVGPDGKVTYSDVPPPPSVKKVELKPIGGGAEISTNNFPADLAAAVSKSPVSFYTTTTCTVCGEARNMLKAAGIPFVEKTVKTNEDIEKLKQVSGGGMLPVLVVGSKKMAGYESGEWRTTLTSAGYPASNRLPKDYRYPAAEPAAPPPPPAAKPAEAAAPATNTPAASGASASGFRF</sequence>
<feature type="region of interest" description="Disordered" evidence="1">
    <location>
        <begin position="156"/>
        <end position="210"/>
    </location>
</feature>
<dbReference type="SUPFAM" id="SSF52833">
    <property type="entry name" value="Thioredoxin-like"/>
    <property type="match status" value="1"/>
</dbReference>
<keyword evidence="2" id="KW-0732">Signal</keyword>
<dbReference type="EMBL" id="BMED01000002">
    <property type="protein sequence ID" value="GGC76351.1"/>
    <property type="molecule type" value="Genomic_DNA"/>
</dbReference>
<evidence type="ECO:0000256" key="2">
    <source>
        <dbReference type="SAM" id="SignalP"/>
    </source>
</evidence>
<evidence type="ECO:0000259" key="4">
    <source>
        <dbReference type="Pfam" id="PF13511"/>
    </source>
</evidence>
<keyword evidence="6" id="KW-1185">Reference proteome</keyword>
<dbReference type="InterPro" id="IPR002109">
    <property type="entry name" value="Glutaredoxin"/>
</dbReference>
<feature type="chain" id="PRO_5036742288" description="Glutaredoxin" evidence="2">
    <location>
        <begin position="30"/>
        <end position="210"/>
    </location>
</feature>
<dbReference type="Gene3D" id="3.40.30.10">
    <property type="entry name" value="Glutaredoxin"/>
    <property type="match status" value="1"/>
</dbReference>
<dbReference type="Proteomes" id="UP000637423">
    <property type="component" value="Unassembled WGS sequence"/>
</dbReference>
<dbReference type="InterPro" id="IPR036249">
    <property type="entry name" value="Thioredoxin-like_sf"/>
</dbReference>
<dbReference type="RefSeq" id="WP_188566323.1">
    <property type="nucleotide sequence ID" value="NZ_BMED01000002.1"/>
</dbReference>
<feature type="domain" description="Glutaredoxin" evidence="3">
    <location>
        <begin position="84"/>
        <end position="140"/>
    </location>
</feature>
<accession>A0A916XIS1</accession>
<dbReference type="Pfam" id="PF13511">
    <property type="entry name" value="DUF4124"/>
    <property type="match status" value="1"/>
</dbReference>
<dbReference type="AlphaFoldDB" id="A0A916XIS1"/>
<dbReference type="InterPro" id="IPR025392">
    <property type="entry name" value="DUF4124"/>
</dbReference>
<comment type="caution">
    <text evidence="5">The sequence shown here is derived from an EMBL/GenBank/DDBJ whole genome shotgun (WGS) entry which is preliminary data.</text>
</comment>
<dbReference type="CDD" id="cd02976">
    <property type="entry name" value="NrdH"/>
    <property type="match status" value="1"/>
</dbReference>
<protein>
    <recommendedName>
        <fullName evidence="7">Glutaredoxin</fullName>
    </recommendedName>
</protein>
<reference evidence="5" key="2">
    <citation type="submission" date="2020-09" db="EMBL/GenBank/DDBJ databases">
        <authorList>
            <person name="Sun Q."/>
            <person name="Zhou Y."/>
        </authorList>
    </citation>
    <scope>NUCLEOTIDE SEQUENCE</scope>
    <source>
        <strain evidence="5">CGMCC 1.10998</strain>
    </source>
</reference>
<name>A0A916XIS1_9BURK</name>
<evidence type="ECO:0000259" key="3">
    <source>
        <dbReference type="Pfam" id="PF00462"/>
    </source>
</evidence>
<dbReference type="PROSITE" id="PS51354">
    <property type="entry name" value="GLUTAREDOXIN_2"/>
    <property type="match status" value="1"/>
</dbReference>
<proteinExistence type="predicted"/>
<gene>
    <name evidence="5" type="ORF">GCM10011396_24510</name>
</gene>
<evidence type="ECO:0008006" key="7">
    <source>
        <dbReference type="Google" id="ProtNLM"/>
    </source>
</evidence>
<dbReference type="Pfam" id="PF00462">
    <property type="entry name" value="Glutaredoxin"/>
    <property type="match status" value="1"/>
</dbReference>
<feature type="domain" description="DUF4124" evidence="4">
    <location>
        <begin position="22"/>
        <end position="58"/>
    </location>
</feature>
<organism evidence="5 6">
    <name type="scientific">Undibacterium terreum</name>
    <dbReference type="NCBI Taxonomy" id="1224302"/>
    <lineage>
        <taxon>Bacteria</taxon>
        <taxon>Pseudomonadati</taxon>
        <taxon>Pseudomonadota</taxon>
        <taxon>Betaproteobacteria</taxon>
        <taxon>Burkholderiales</taxon>
        <taxon>Oxalobacteraceae</taxon>
        <taxon>Undibacterium</taxon>
    </lineage>
</organism>
<evidence type="ECO:0000313" key="5">
    <source>
        <dbReference type="EMBL" id="GGC76351.1"/>
    </source>
</evidence>